<evidence type="ECO:0000313" key="2">
    <source>
        <dbReference type="EMBL" id="GGD73969.1"/>
    </source>
</evidence>
<proteinExistence type="predicted"/>
<dbReference type="Proteomes" id="UP000609064">
    <property type="component" value="Unassembled WGS sequence"/>
</dbReference>
<dbReference type="InterPro" id="IPR006121">
    <property type="entry name" value="HMA_dom"/>
</dbReference>
<keyword evidence="3" id="KW-1185">Reference proteome</keyword>
<protein>
    <recommendedName>
        <fullName evidence="1">HMA domain-containing protein</fullName>
    </recommendedName>
</protein>
<organism evidence="2 3">
    <name type="scientific">Emticicia aquatilis</name>
    <dbReference type="NCBI Taxonomy" id="1537369"/>
    <lineage>
        <taxon>Bacteria</taxon>
        <taxon>Pseudomonadati</taxon>
        <taxon>Bacteroidota</taxon>
        <taxon>Cytophagia</taxon>
        <taxon>Cytophagales</taxon>
        <taxon>Leadbetterellaceae</taxon>
        <taxon>Emticicia</taxon>
    </lineage>
</organism>
<accession>A0A917DW04</accession>
<reference evidence="2" key="2">
    <citation type="submission" date="2020-09" db="EMBL/GenBank/DDBJ databases">
        <authorList>
            <person name="Sun Q."/>
            <person name="Zhou Y."/>
        </authorList>
    </citation>
    <scope>NUCLEOTIDE SEQUENCE</scope>
    <source>
        <strain evidence="2">CGMCC 1.15958</strain>
    </source>
</reference>
<dbReference type="EMBL" id="BMKK01000010">
    <property type="protein sequence ID" value="GGD73969.1"/>
    <property type="molecule type" value="Genomic_DNA"/>
</dbReference>
<dbReference type="InterPro" id="IPR036163">
    <property type="entry name" value="HMA_dom_sf"/>
</dbReference>
<dbReference type="SUPFAM" id="SSF55008">
    <property type="entry name" value="HMA, heavy metal-associated domain"/>
    <property type="match status" value="1"/>
</dbReference>
<dbReference type="CDD" id="cd00371">
    <property type="entry name" value="HMA"/>
    <property type="match status" value="1"/>
</dbReference>
<dbReference type="GO" id="GO:0046872">
    <property type="term" value="F:metal ion binding"/>
    <property type="evidence" value="ECO:0007669"/>
    <property type="project" value="InterPro"/>
</dbReference>
<evidence type="ECO:0000259" key="1">
    <source>
        <dbReference type="PROSITE" id="PS50846"/>
    </source>
</evidence>
<dbReference type="AlphaFoldDB" id="A0A917DW04"/>
<sequence length="115" mass="13093">MNRKDFIATLTFSLSSICANASDKPVSAIVHTNRVCEKCKYNLGRNIVFEKGVKDVIVDVEKKQITIKYDASKTNFTNLKKYIASIGFDADELKADIYKRERLRDCCLMDTTICK</sequence>
<dbReference type="RefSeq" id="WP_188769181.1">
    <property type="nucleotide sequence ID" value="NZ_BMKK01000010.1"/>
</dbReference>
<comment type="caution">
    <text evidence="2">The sequence shown here is derived from an EMBL/GenBank/DDBJ whole genome shotgun (WGS) entry which is preliminary data.</text>
</comment>
<reference evidence="2" key="1">
    <citation type="journal article" date="2014" name="Int. J. Syst. Evol. Microbiol.">
        <title>Complete genome sequence of Corynebacterium casei LMG S-19264T (=DSM 44701T), isolated from a smear-ripened cheese.</title>
        <authorList>
            <consortium name="US DOE Joint Genome Institute (JGI-PGF)"/>
            <person name="Walter F."/>
            <person name="Albersmeier A."/>
            <person name="Kalinowski J."/>
            <person name="Ruckert C."/>
        </authorList>
    </citation>
    <scope>NUCLEOTIDE SEQUENCE</scope>
    <source>
        <strain evidence="2">CGMCC 1.15958</strain>
    </source>
</reference>
<feature type="domain" description="HMA" evidence="1">
    <location>
        <begin position="23"/>
        <end position="91"/>
    </location>
</feature>
<gene>
    <name evidence="2" type="ORF">GCM10011514_42590</name>
</gene>
<dbReference type="PROSITE" id="PS50846">
    <property type="entry name" value="HMA_2"/>
    <property type="match status" value="1"/>
</dbReference>
<name>A0A917DW04_9BACT</name>
<evidence type="ECO:0000313" key="3">
    <source>
        <dbReference type="Proteomes" id="UP000609064"/>
    </source>
</evidence>
<dbReference type="Pfam" id="PF00403">
    <property type="entry name" value="HMA"/>
    <property type="match status" value="1"/>
</dbReference>
<dbReference type="Gene3D" id="3.30.70.100">
    <property type="match status" value="1"/>
</dbReference>